<dbReference type="Gene3D" id="3.30.300.20">
    <property type="match status" value="1"/>
</dbReference>
<evidence type="ECO:0000313" key="1">
    <source>
        <dbReference type="EMBL" id="MBM7636439.1"/>
    </source>
</evidence>
<dbReference type="InterPro" id="IPR015946">
    <property type="entry name" value="KH_dom-like_a/b"/>
</dbReference>
<protein>
    <submittedName>
        <fullName evidence="1">OsmC-like protein</fullName>
    </submittedName>
</protein>
<dbReference type="Pfam" id="PF02566">
    <property type="entry name" value="OsmC"/>
    <property type="match status" value="1"/>
</dbReference>
<sequence>MYQSQIKGDKLYHATSVGYGQAVETFGDTQEGETPMSLLVIALGSCVTMCIQGYYKRYEKKETVQTELAISYDEGHFEFVIEIADDLTEQKKEAILGYVNQFCRVKALLREDLTFTYKLVEKSKVSE</sequence>
<evidence type="ECO:0000313" key="2">
    <source>
        <dbReference type="Proteomes" id="UP000809081"/>
    </source>
</evidence>
<organism evidence="1 2">
    <name type="scientific">Streptococcus saliviloxodontae</name>
    <dbReference type="NCBI Taxonomy" id="1349416"/>
    <lineage>
        <taxon>Bacteria</taxon>
        <taxon>Bacillati</taxon>
        <taxon>Bacillota</taxon>
        <taxon>Bacilli</taxon>
        <taxon>Lactobacillales</taxon>
        <taxon>Streptococcaceae</taxon>
        <taxon>Streptococcus</taxon>
    </lineage>
</organism>
<name>A0ABS2PLX7_9STRE</name>
<dbReference type="RefSeq" id="WP_205017315.1">
    <property type="nucleotide sequence ID" value="NZ_JAFBEI010000024.1"/>
</dbReference>
<dbReference type="SUPFAM" id="SSF82784">
    <property type="entry name" value="OsmC-like"/>
    <property type="match status" value="1"/>
</dbReference>
<dbReference type="EMBL" id="JAFBEI010000024">
    <property type="protein sequence ID" value="MBM7636439.1"/>
    <property type="molecule type" value="Genomic_DNA"/>
</dbReference>
<dbReference type="InterPro" id="IPR036102">
    <property type="entry name" value="OsmC/Ohrsf"/>
</dbReference>
<proteinExistence type="predicted"/>
<dbReference type="InterPro" id="IPR003718">
    <property type="entry name" value="OsmC/Ohr_fam"/>
</dbReference>
<reference evidence="1 2" key="1">
    <citation type="submission" date="2021-01" db="EMBL/GenBank/DDBJ databases">
        <title>Genomic Encyclopedia of Type Strains, Phase IV (KMG-IV): sequencing the most valuable type-strain genomes for metagenomic binning, comparative biology and taxonomic classification.</title>
        <authorList>
            <person name="Goeker M."/>
        </authorList>
    </citation>
    <scope>NUCLEOTIDE SEQUENCE [LARGE SCALE GENOMIC DNA]</scope>
    <source>
        <strain evidence="1 2">DSM 27513</strain>
    </source>
</reference>
<comment type="caution">
    <text evidence="1">The sequence shown here is derived from an EMBL/GenBank/DDBJ whole genome shotgun (WGS) entry which is preliminary data.</text>
</comment>
<gene>
    <name evidence="1" type="ORF">JOC31_001260</name>
</gene>
<dbReference type="Proteomes" id="UP000809081">
    <property type="component" value="Unassembled WGS sequence"/>
</dbReference>
<keyword evidence="2" id="KW-1185">Reference proteome</keyword>
<accession>A0ABS2PLX7</accession>